<evidence type="ECO:0000256" key="9">
    <source>
        <dbReference type="ARBA" id="ARBA00022958"/>
    </source>
</evidence>
<comment type="subunit">
    <text evidence="17">Homotetramer.</text>
</comment>
<dbReference type="EMBL" id="CP010784">
    <property type="protein sequence ID" value="ATF05593.1"/>
    <property type="molecule type" value="Genomic_DNA"/>
</dbReference>
<dbReference type="HAMAP" id="MF_01966">
    <property type="entry name" value="NADHX_epimerase"/>
    <property type="match status" value="1"/>
</dbReference>
<dbReference type="GO" id="GO:0052855">
    <property type="term" value="F:ADP-dependent NAD(P)H-hydrate dehydratase activity"/>
    <property type="evidence" value="ECO:0007669"/>
    <property type="project" value="UniProtKB-UniRule"/>
</dbReference>
<comment type="function">
    <text evidence="14 19">Bifunctional enzyme that catalyzes the epimerization of the S- and R-forms of NAD(P)HX and the dehydration of the S-form of NAD(P)HX at the expense of ADP, which is converted to AMP. This allows the repair of both epimers of NAD(P)HX, a damaged form of NAD(P)H that is a result of enzymatic or heat-dependent hydration.</text>
</comment>
<evidence type="ECO:0000313" key="24">
    <source>
        <dbReference type="Proteomes" id="UP000217545"/>
    </source>
</evidence>
<dbReference type="PANTHER" id="PTHR12592:SF0">
    <property type="entry name" value="ATP-DEPENDENT (S)-NAD(P)H-HYDRATE DEHYDRATASE"/>
    <property type="match status" value="1"/>
</dbReference>
<keyword evidence="10 17" id="KW-0520">NAD</keyword>
<feature type="domain" description="YjeF N-terminal" evidence="22">
    <location>
        <begin position="10"/>
        <end position="251"/>
    </location>
</feature>
<dbReference type="PIRSF" id="PIRSF017184">
    <property type="entry name" value="Nnr"/>
    <property type="match status" value="1"/>
</dbReference>
<keyword evidence="13" id="KW-0511">Multifunctional enzyme</keyword>
<dbReference type="HAMAP" id="MF_01965">
    <property type="entry name" value="NADHX_dehydratase"/>
    <property type="match status" value="1"/>
</dbReference>
<feature type="region of interest" description="Disordered" evidence="20">
    <location>
        <begin position="52"/>
        <end position="75"/>
    </location>
</feature>
<dbReference type="GO" id="GO:0016301">
    <property type="term" value="F:kinase activity"/>
    <property type="evidence" value="ECO:0007669"/>
    <property type="project" value="UniProtKB-KW"/>
</dbReference>
<keyword evidence="9 18" id="KW-0630">Potassium</keyword>
<dbReference type="NCBIfam" id="TIGR00196">
    <property type="entry name" value="yjeF_cterm"/>
    <property type="match status" value="1"/>
</dbReference>
<evidence type="ECO:0000256" key="16">
    <source>
        <dbReference type="ARBA" id="ARBA00049209"/>
    </source>
</evidence>
<dbReference type="AlphaFoldDB" id="A0AAC9Z8U9"/>
<evidence type="ECO:0000256" key="11">
    <source>
        <dbReference type="ARBA" id="ARBA00023235"/>
    </source>
</evidence>
<dbReference type="GeneID" id="31845935"/>
<feature type="domain" description="YjeF C-terminal" evidence="21">
    <location>
        <begin position="278"/>
        <end position="560"/>
    </location>
</feature>
<comment type="similarity">
    <text evidence="17">Belongs to the NnrD/CARKD family.</text>
</comment>
<evidence type="ECO:0000256" key="1">
    <source>
        <dbReference type="ARBA" id="ARBA00000013"/>
    </source>
</evidence>
<dbReference type="GO" id="GO:0110051">
    <property type="term" value="P:metabolite repair"/>
    <property type="evidence" value="ECO:0007669"/>
    <property type="project" value="TreeGrafter"/>
</dbReference>
<evidence type="ECO:0000256" key="12">
    <source>
        <dbReference type="ARBA" id="ARBA00023239"/>
    </source>
</evidence>
<comment type="catalytic activity">
    <reaction evidence="16 17 19">
        <text>(6S)-NADPHX + ADP = AMP + phosphate + NADPH + H(+)</text>
        <dbReference type="Rhea" id="RHEA:32235"/>
        <dbReference type="ChEBI" id="CHEBI:15378"/>
        <dbReference type="ChEBI" id="CHEBI:43474"/>
        <dbReference type="ChEBI" id="CHEBI:57783"/>
        <dbReference type="ChEBI" id="CHEBI:64076"/>
        <dbReference type="ChEBI" id="CHEBI:456215"/>
        <dbReference type="ChEBI" id="CHEBI:456216"/>
        <dbReference type="EC" id="4.2.1.136"/>
    </reaction>
</comment>
<gene>
    <name evidence="17" type="primary">nnrD</name>
    <name evidence="18" type="synonym">nnrE</name>
    <name evidence="23" type="ORF">PhaeoP63_01512</name>
</gene>
<evidence type="ECO:0000256" key="6">
    <source>
        <dbReference type="ARBA" id="ARBA00022741"/>
    </source>
</evidence>
<feature type="binding site" evidence="18">
    <location>
        <position position="191"/>
    </location>
    <ligand>
        <name>(6S)-NADPHX</name>
        <dbReference type="ChEBI" id="CHEBI:64076"/>
    </ligand>
</feature>
<evidence type="ECO:0000256" key="10">
    <source>
        <dbReference type="ARBA" id="ARBA00023027"/>
    </source>
</evidence>
<dbReference type="InterPro" id="IPR017953">
    <property type="entry name" value="Carbohydrate_kinase_pred_CS"/>
</dbReference>
<comment type="function">
    <text evidence="17">Catalyzes the dehydration of the S-form of NAD(P)HX at the expense of ADP, which is converted to AMP. Together with NAD(P)HX epimerase, which catalyzes the epimerization of the S- and R-forms, the enzyme allows the repair of both epimers of NAD(P)HX, a damaged form of NAD(P)H that is a result of enzymatic or heat-dependent hydration.</text>
</comment>
<evidence type="ECO:0000256" key="13">
    <source>
        <dbReference type="ARBA" id="ARBA00023268"/>
    </source>
</evidence>
<keyword evidence="8 17" id="KW-0521">NADP</keyword>
<evidence type="ECO:0000256" key="17">
    <source>
        <dbReference type="HAMAP-Rule" id="MF_01965"/>
    </source>
</evidence>
<keyword evidence="7 17" id="KW-0067">ATP-binding</keyword>
<evidence type="ECO:0000256" key="15">
    <source>
        <dbReference type="ARBA" id="ARBA00048238"/>
    </source>
</evidence>
<evidence type="ECO:0000256" key="19">
    <source>
        <dbReference type="PIRNR" id="PIRNR017184"/>
    </source>
</evidence>
<evidence type="ECO:0000256" key="7">
    <source>
        <dbReference type="ARBA" id="ARBA00022840"/>
    </source>
</evidence>
<reference evidence="23 24" key="1">
    <citation type="journal article" date="2017" name="Front. Microbiol.">
        <title>Phaeobacter piscinae sp. nov., a species of the Roseobacter group and potential aquaculture probiont.</title>
        <authorList>
            <person name="Sonnenschein E.C."/>
            <person name="Phippen C.B.W."/>
            <person name="Nielsen K.F."/>
            <person name="Mateiu R.V."/>
            <person name="Melchiorsen J."/>
            <person name="Gram L."/>
            <person name="Overmann J."/>
            <person name="Freese H.M."/>
        </authorList>
    </citation>
    <scope>NUCLEOTIDE SEQUENCE [LARGE SCALE GENOMIC DNA]</scope>
    <source>
        <strain evidence="23 24">P63</strain>
    </source>
</reference>
<dbReference type="InterPro" id="IPR000631">
    <property type="entry name" value="CARKD"/>
</dbReference>
<comment type="similarity">
    <text evidence="18">Belongs to the NnrE/AIBP family.</text>
</comment>
<evidence type="ECO:0000256" key="14">
    <source>
        <dbReference type="ARBA" id="ARBA00025153"/>
    </source>
</evidence>
<name>A0AAC9Z8U9_9RHOB</name>
<evidence type="ECO:0000259" key="21">
    <source>
        <dbReference type="PROSITE" id="PS51383"/>
    </source>
</evidence>
<dbReference type="GO" id="GO:0005524">
    <property type="term" value="F:ATP binding"/>
    <property type="evidence" value="ECO:0007669"/>
    <property type="project" value="UniProtKB-UniRule"/>
</dbReference>
<keyword evidence="5 18" id="KW-0479">Metal-binding</keyword>
<comment type="similarity">
    <text evidence="4 19">In the C-terminal section; belongs to the NnrD/CARKD family.</text>
</comment>
<keyword evidence="11 18" id="KW-0413">Isomerase</keyword>
<feature type="binding site" evidence="17">
    <location>
        <position position="313"/>
    </location>
    <ligand>
        <name>(6S)-NADPHX</name>
        <dbReference type="ChEBI" id="CHEBI:64076"/>
    </ligand>
</feature>
<evidence type="ECO:0000256" key="8">
    <source>
        <dbReference type="ARBA" id="ARBA00022857"/>
    </source>
</evidence>
<feature type="binding site" evidence="17">
    <location>
        <position position="427"/>
    </location>
    <ligand>
        <name>(6S)-NADPHX</name>
        <dbReference type="ChEBI" id="CHEBI:64076"/>
    </ligand>
</feature>
<comment type="catalytic activity">
    <reaction evidence="1 18 19">
        <text>(6R)-NADHX = (6S)-NADHX</text>
        <dbReference type="Rhea" id="RHEA:32215"/>
        <dbReference type="ChEBI" id="CHEBI:64074"/>
        <dbReference type="ChEBI" id="CHEBI:64075"/>
        <dbReference type="EC" id="5.1.99.6"/>
    </reaction>
</comment>
<organism evidence="23 24">
    <name type="scientific">Phaeobacter gallaeciensis</name>
    <dbReference type="NCBI Taxonomy" id="60890"/>
    <lineage>
        <taxon>Bacteria</taxon>
        <taxon>Pseudomonadati</taxon>
        <taxon>Pseudomonadota</taxon>
        <taxon>Alphaproteobacteria</taxon>
        <taxon>Rhodobacterales</taxon>
        <taxon>Roseobacteraceae</taxon>
        <taxon>Phaeobacter</taxon>
    </lineage>
</organism>
<feature type="binding site" evidence="18">
    <location>
        <begin position="90"/>
        <end position="94"/>
    </location>
    <ligand>
        <name>(6S)-NADPHX</name>
        <dbReference type="ChEBI" id="CHEBI:64076"/>
    </ligand>
</feature>
<feature type="binding site" evidence="18">
    <location>
        <position position="91"/>
    </location>
    <ligand>
        <name>K(+)</name>
        <dbReference type="ChEBI" id="CHEBI:29103"/>
    </ligand>
</feature>
<dbReference type="SUPFAM" id="SSF53613">
    <property type="entry name" value="Ribokinase-like"/>
    <property type="match status" value="1"/>
</dbReference>
<dbReference type="PROSITE" id="PS51385">
    <property type="entry name" value="YJEF_N"/>
    <property type="match status" value="1"/>
</dbReference>
<evidence type="ECO:0000256" key="4">
    <source>
        <dbReference type="ARBA" id="ARBA00009524"/>
    </source>
</evidence>
<dbReference type="GO" id="GO:0046872">
    <property type="term" value="F:metal ion binding"/>
    <property type="evidence" value="ECO:0007669"/>
    <property type="project" value="UniProtKB-UniRule"/>
</dbReference>
<comment type="catalytic activity">
    <reaction evidence="2 18 19">
        <text>(6R)-NADPHX = (6S)-NADPHX</text>
        <dbReference type="Rhea" id="RHEA:32227"/>
        <dbReference type="ChEBI" id="CHEBI:64076"/>
        <dbReference type="ChEBI" id="CHEBI:64077"/>
        <dbReference type="EC" id="5.1.99.6"/>
    </reaction>
</comment>
<proteinExistence type="inferred from homology"/>
<protein>
    <recommendedName>
        <fullName evidence="19">Bifunctional NAD(P)H-hydrate repair enzyme</fullName>
    </recommendedName>
    <alternativeName>
        <fullName evidence="19">Nicotinamide nucleotide repair protein</fullName>
    </alternativeName>
    <domain>
        <recommendedName>
            <fullName evidence="19">ADP-dependent (S)-NAD(P)H-hydrate dehydratase</fullName>
            <ecNumber evidence="19">4.2.1.136</ecNumber>
        </recommendedName>
        <alternativeName>
            <fullName evidence="19">ADP-dependent NAD(P)HX dehydratase</fullName>
        </alternativeName>
    </domain>
    <domain>
        <recommendedName>
            <fullName evidence="19">NAD(P)H-hydrate epimerase</fullName>
            <ecNumber evidence="19">5.1.99.6</ecNumber>
        </recommendedName>
    </domain>
</protein>
<dbReference type="EC" id="5.1.99.6" evidence="19"/>
<feature type="binding site" evidence="18">
    <location>
        <position position="194"/>
    </location>
    <ligand>
        <name>K(+)</name>
        <dbReference type="ChEBI" id="CHEBI:29103"/>
    </ligand>
</feature>
<dbReference type="EC" id="4.2.1.136" evidence="19"/>
<feature type="binding site" evidence="17">
    <location>
        <position position="506"/>
    </location>
    <ligand>
        <name>(6S)-NADPHX</name>
        <dbReference type="ChEBI" id="CHEBI:64076"/>
    </ligand>
</feature>
<evidence type="ECO:0000256" key="3">
    <source>
        <dbReference type="ARBA" id="ARBA00006001"/>
    </source>
</evidence>
<evidence type="ECO:0000256" key="5">
    <source>
        <dbReference type="ARBA" id="ARBA00022723"/>
    </source>
</evidence>
<feature type="binding site" evidence="17">
    <location>
        <position position="505"/>
    </location>
    <ligand>
        <name>AMP</name>
        <dbReference type="ChEBI" id="CHEBI:456215"/>
    </ligand>
</feature>
<dbReference type="SUPFAM" id="SSF64153">
    <property type="entry name" value="YjeF N-terminal domain-like"/>
    <property type="match status" value="1"/>
</dbReference>
<dbReference type="NCBIfam" id="TIGR00197">
    <property type="entry name" value="yjeF_nterm"/>
    <property type="match status" value="1"/>
</dbReference>
<evidence type="ECO:0000259" key="22">
    <source>
        <dbReference type="PROSITE" id="PS51385"/>
    </source>
</evidence>
<comment type="cofactor">
    <cofactor evidence="18 19">
        <name>K(+)</name>
        <dbReference type="ChEBI" id="CHEBI:29103"/>
    </cofactor>
    <text evidence="18 19">Binds 1 potassium ion per subunit.</text>
</comment>
<feature type="compositionally biased region" description="Low complexity" evidence="20">
    <location>
        <begin position="56"/>
        <end position="67"/>
    </location>
</feature>
<dbReference type="CDD" id="cd01171">
    <property type="entry name" value="YXKO-related"/>
    <property type="match status" value="1"/>
</dbReference>
<evidence type="ECO:0000256" key="18">
    <source>
        <dbReference type="HAMAP-Rule" id="MF_01966"/>
    </source>
</evidence>
<dbReference type="InterPro" id="IPR029056">
    <property type="entry name" value="Ribokinase-like"/>
</dbReference>
<evidence type="ECO:0000256" key="20">
    <source>
        <dbReference type="SAM" id="MobiDB-lite"/>
    </source>
</evidence>
<dbReference type="InterPro" id="IPR004443">
    <property type="entry name" value="YjeF_N_dom"/>
</dbReference>
<evidence type="ECO:0000313" key="23">
    <source>
        <dbReference type="EMBL" id="ATF05593.1"/>
    </source>
</evidence>
<sequence length="563" mass="59911">MTELLTAAQMRAIEQAAIASGEVTGLELMERAGQGVVGAILEEWPELDADIGRKAGGAAPRPSASPRDISGQKMGSGARRRAVVLCGPGNNGGDGFVVARLMKERGWEVEVFLYGDPDKLPPHAKVNYERWRELGAVNAWDAQRVGEEVADLFVDALFGAGLKRAPACEILEPLTKLYTEGKTFGRMAAIDAPTGLCMDSGRALCPEFGAVWSWLTVTFHRPRIGHFIDERPSYCGAVRTVDIGLGGHDWGEAARQALADFHRLEKGRGMGRVVATLVSPELVSPYLGKETEEHKYTHGHALVLSGGHGKTGAARLAARGALRIGAGLVTVGAPRATMMENACQLTAIMLRQMDGADELRTLLQDSRINAVCLGPGLGLDADREGLVLEVLQANRATVLDADALTQFEDRAEVLFEALQENCVITPHGGEFARLFPDLAEKLNAPATTGPAYSKVDATREAAKRAGCVVLFKGPDTVIAAPDGRCSVNSAHYERSAPWLATAGSGDVLAGFVTGLMARGLDPIQAAETAAYLHVECALGFGPGLIAEDLPEQIPAVLRRFDIP</sequence>
<dbReference type="GO" id="GO:0052856">
    <property type="term" value="F:NAD(P)HX epimerase activity"/>
    <property type="evidence" value="ECO:0007669"/>
    <property type="project" value="UniProtKB-UniRule"/>
</dbReference>
<keyword evidence="23" id="KW-0808">Transferase</keyword>
<dbReference type="Gene3D" id="3.40.50.10260">
    <property type="entry name" value="YjeF N-terminal domain"/>
    <property type="match status" value="1"/>
</dbReference>
<dbReference type="PROSITE" id="PS01050">
    <property type="entry name" value="YJEF_C_2"/>
    <property type="match status" value="1"/>
</dbReference>
<keyword evidence="6 17" id="KW-0547">Nucleotide-binding</keyword>
<dbReference type="PROSITE" id="PS51383">
    <property type="entry name" value="YJEF_C_3"/>
    <property type="match status" value="1"/>
</dbReference>
<evidence type="ECO:0000256" key="2">
    <source>
        <dbReference type="ARBA" id="ARBA00000909"/>
    </source>
</evidence>
<accession>A0AAC9Z8U9</accession>
<comment type="similarity">
    <text evidence="3 19">In the N-terminal section; belongs to the NnrE/AIBP family.</text>
</comment>
<dbReference type="InterPro" id="IPR030677">
    <property type="entry name" value="Nnr"/>
</dbReference>
<comment type="cofactor">
    <cofactor evidence="17">
        <name>Mg(2+)</name>
        <dbReference type="ChEBI" id="CHEBI:18420"/>
    </cofactor>
</comment>
<dbReference type="Pfam" id="PF03853">
    <property type="entry name" value="YjeF_N"/>
    <property type="match status" value="1"/>
</dbReference>
<keyword evidence="12 17" id="KW-0456">Lyase</keyword>
<keyword evidence="23" id="KW-0418">Kinase</keyword>
<feature type="binding site" evidence="17">
    <location>
        <position position="376"/>
    </location>
    <ligand>
        <name>(6S)-NADPHX</name>
        <dbReference type="ChEBI" id="CHEBI:64076"/>
    </ligand>
</feature>
<dbReference type="GO" id="GO:0046496">
    <property type="term" value="P:nicotinamide nucleotide metabolic process"/>
    <property type="evidence" value="ECO:0007669"/>
    <property type="project" value="UniProtKB-UniRule"/>
</dbReference>
<dbReference type="InterPro" id="IPR036652">
    <property type="entry name" value="YjeF_N_dom_sf"/>
</dbReference>
<feature type="binding site" evidence="17">
    <location>
        <begin position="472"/>
        <end position="476"/>
    </location>
    <ligand>
        <name>AMP</name>
        <dbReference type="ChEBI" id="CHEBI:456215"/>
    </ligand>
</feature>
<dbReference type="RefSeq" id="WP_024096969.1">
    <property type="nucleotide sequence ID" value="NZ_CP010588.1"/>
</dbReference>
<dbReference type="Proteomes" id="UP000217545">
    <property type="component" value="Chromosome"/>
</dbReference>
<dbReference type="Pfam" id="PF01256">
    <property type="entry name" value="Carb_kinase"/>
    <property type="match status" value="1"/>
</dbReference>
<comment type="caution">
    <text evidence="18">Lacks conserved residue(s) required for the propagation of feature annotation.</text>
</comment>
<comment type="function">
    <text evidence="18">Catalyzes the epimerization of the S- and R-forms of NAD(P)HX, a damaged form of NAD(P)H that is a result of enzymatic or heat-dependent hydration. This is a prerequisite for the S-specific NAD(P)H-hydrate dehydratase to allow the repair of both epimers of NAD(P)HX.</text>
</comment>
<dbReference type="Gene3D" id="3.40.1190.20">
    <property type="match status" value="1"/>
</dbReference>
<comment type="catalytic activity">
    <reaction evidence="15 17 19">
        <text>(6S)-NADHX + ADP = AMP + phosphate + NADH + H(+)</text>
        <dbReference type="Rhea" id="RHEA:32223"/>
        <dbReference type="ChEBI" id="CHEBI:15378"/>
        <dbReference type="ChEBI" id="CHEBI:43474"/>
        <dbReference type="ChEBI" id="CHEBI:57945"/>
        <dbReference type="ChEBI" id="CHEBI:64074"/>
        <dbReference type="ChEBI" id="CHEBI:456215"/>
        <dbReference type="ChEBI" id="CHEBI:456216"/>
        <dbReference type="EC" id="4.2.1.136"/>
    </reaction>
</comment>
<dbReference type="PANTHER" id="PTHR12592">
    <property type="entry name" value="ATP-DEPENDENT (S)-NAD(P)H-HYDRATE DEHYDRATASE FAMILY MEMBER"/>
    <property type="match status" value="1"/>
</dbReference>
<feature type="binding site" evidence="18">
    <location>
        <position position="155"/>
    </location>
    <ligand>
        <name>K(+)</name>
        <dbReference type="ChEBI" id="CHEBI:29103"/>
    </ligand>
</feature>